<dbReference type="Gene3D" id="1.10.132.30">
    <property type="match status" value="1"/>
</dbReference>
<evidence type="ECO:0000256" key="7">
    <source>
        <dbReference type="ARBA" id="ARBA00022723"/>
    </source>
</evidence>
<sequence>MVKEQFRETDVACKVEGVHFSPGSDVFMRQAAHIPIFNTKLYEESTGKWVPASFGPLDTRLGTSTKTNNCATCGQNLTDCIGHFGYIDLTMPVFHVGFFRMTIQMLQCICKGCSSLLLNGDQRESFMKQVSNPNLDYLRRKALHKKIVATSKKISICVNCGAKNGVVKKAVGAVLKIVHSHSVPADQEKHYVAACEDNAELATALHKGKFTLLSPLAVHKILSNVDERDIPLLMVRSGERRSPADVLLTRIPVPPNCIRPSVVSEVKSGTTEDDLTMKLSEIMLINDVLDKHKRDGAPIKTVNETWDHLQIQCALYINSELSGLPPDMQPKKFIRGFTQRLKGKQGRFRGNLSGKRVDFSGRTVISPDPNLRIDQVGVPIHVAKILTFPEIVNAANIERMRKLVINGCDVHPGANHLIEKKTGNKRFLKYGKREELAATLSYGDVLERHLDDNDVVLFNRQPSLHKISIMSHRAKVMPGRTFRFNECACTPYNADFDGDEMNLHVPQTYEARAEASLLMGVKSNLITPRSGEPLIAAIQDFITGGYLLTHKDSFFPKAEVHRFAASLVDVYAKKQKRIRIPPPAIRKPVELWTGKQLVELIIRPDVDSNINLNLSTKNKSYQGPLDLCPNVSERERHDNYVIIRNSQLLCGALDKNLLGSSSKVNIFYILLRDFGEDAAVDAMWRLARMAPVYLSNRGFSIGIGDVRPGTQLLKEKTELVVNGYRVCDGFISDVKSGKLKAQPGCNDEDTLESLILRELSLIRDHAGQVCLRNLSRRNTPLTMAVCGSKGSFINISQMIACVGQQAISGHRPPDGFEGRSLPHFARGQKTPAAKGFVENSFYTGLTPTEFFFHTMGGREGLVDTAVKTAETGYMQRRLVKCLEDLCAQYDGTVRSSVGDIVEFVFGEDGLDPALMEAKDGSVVDFDHVLEHIRNTVKSSDDGHQLEPADLRALVGSVMDKEIPADQGHFRSQLQRYIYDKVLDEGARYWNYKKECVKHEGCRAKKPTNCNDCTRHASVRNALLNQHSVTHSQATAFVELCGLKLRKAITEPGTAVGAIAATSIGEPSTQMTLKTFHFAGVASMNITQGVPRIKEIINAVQKISTPIINAAITDDNDEKLARLVKARIEKTTLGEICDYIEEIYLPDDAFILIKLNARRIRLLQLEITIASIAHSIATTRLAVPVKAAQISLRGRTMLIVRPPGTCKMSKTMAMHALKYNLGKVIVKGVPNVSRCVIHADEKKGDTFRLLVEGTDFRSVLSQPGIDGRRTHFNNALGVAEVLGIEAARTCIITEILATMESHGIGLDRRHVMLLADLMTYRGEVLGITRNGLVKMKESVLLLASFEKTTDHLYEAAFFSQKDKIHGVSECIILGTPMTIGTGLFKLLHKHAVEPSIKKRQPLFDLPQFNLKL</sequence>
<keyword evidence="8" id="KW-0862">Zinc</keyword>
<dbReference type="InterPro" id="IPR035697">
    <property type="entry name" value="RNAP_III_RPC1_N"/>
</dbReference>
<dbReference type="EC" id="2.7.7.6" evidence="14"/>
<evidence type="ECO:0000256" key="6">
    <source>
        <dbReference type="ARBA" id="ARBA00022695"/>
    </source>
</evidence>
<keyword evidence="7" id="KW-0479">Metal-binding</keyword>
<evidence type="ECO:0000256" key="13">
    <source>
        <dbReference type="ARBA" id="ARBA00058108"/>
    </source>
</evidence>
<evidence type="ECO:0000256" key="9">
    <source>
        <dbReference type="ARBA" id="ARBA00022842"/>
    </source>
</evidence>
<dbReference type="Gene3D" id="6.20.50.80">
    <property type="match status" value="1"/>
</dbReference>
<dbReference type="SUPFAM" id="SSF64484">
    <property type="entry name" value="beta and beta-prime subunits of DNA dependent RNA-polymerase"/>
    <property type="match status" value="1"/>
</dbReference>
<dbReference type="Gene3D" id="1.10.274.100">
    <property type="entry name" value="RNA polymerase Rpb1, domain 3"/>
    <property type="match status" value="1"/>
</dbReference>
<dbReference type="GO" id="GO:0000428">
    <property type="term" value="C:DNA-directed RNA polymerase complex"/>
    <property type="evidence" value="ECO:0007669"/>
    <property type="project" value="UniProtKB-KW"/>
</dbReference>
<keyword evidence="10 14" id="KW-0804">Transcription</keyword>
<dbReference type="Gene3D" id="6.10.250.2940">
    <property type="match status" value="1"/>
</dbReference>
<evidence type="ECO:0000259" key="15">
    <source>
        <dbReference type="SMART" id="SM00663"/>
    </source>
</evidence>
<dbReference type="Proteomes" id="UP001432322">
    <property type="component" value="Unassembled WGS sequence"/>
</dbReference>
<feature type="domain" description="RNA polymerase N-terminal" evidence="15">
    <location>
        <begin position="244"/>
        <end position="549"/>
    </location>
</feature>
<organism evidence="16 17">
    <name type="scientific">Pristionchus fissidentatus</name>
    <dbReference type="NCBI Taxonomy" id="1538716"/>
    <lineage>
        <taxon>Eukaryota</taxon>
        <taxon>Metazoa</taxon>
        <taxon>Ecdysozoa</taxon>
        <taxon>Nematoda</taxon>
        <taxon>Chromadorea</taxon>
        <taxon>Rhabditida</taxon>
        <taxon>Rhabditina</taxon>
        <taxon>Diplogasteromorpha</taxon>
        <taxon>Diplogasteroidea</taxon>
        <taxon>Neodiplogasteridae</taxon>
        <taxon>Pristionchus</taxon>
    </lineage>
</organism>
<evidence type="ECO:0000256" key="12">
    <source>
        <dbReference type="ARBA" id="ARBA00048552"/>
    </source>
</evidence>
<keyword evidence="9" id="KW-0460">Magnesium</keyword>
<evidence type="ECO:0000256" key="5">
    <source>
        <dbReference type="ARBA" id="ARBA00022679"/>
    </source>
</evidence>
<comment type="function">
    <text evidence="13">DNA-dependent RNA polymerase catalyzes the transcription of DNA into RNA using the four ribonucleoside triphosphates as substrates. Largest and catalytic core component of RNA polymerase III which synthesizes small RNAs, such as 5S rRNA and tRNAs. Forms the polymerase active center together with the second largest subunit. A single-stranded DNA template strand of the promoter is positioned within the central active site cleft of Pol III. A bridging helix emanates from RPC1 and crosses the cleft near the catalytic site and is thought to promote translocation of Pol III by acting as a ratchet that moves the RNA-DNA hybrid through the active site by switching from straight to bent conformations at each step of nucleotide addition.</text>
</comment>
<dbReference type="CDD" id="cd02583">
    <property type="entry name" value="RNAP_III_RPC1_N"/>
    <property type="match status" value="1"/>
</dbReference>
<comment type="caution">
    <text evidence="16">The sequence shown here is derived from an EMBL/GenBank/DDBJ whole genome shotgun (WGS) entry which is preliminary data.</text>
</comment>
<dbReference type="InterPro" id="IPR015700">
    <property type="entry name" value="RPC1"/>
</dbReference>
<protein>
    <recommendedName>
        <fullName evidence="14">DNA-directed RNA polymerase subunit</fullName>
        <ecNumber evidence="14">2.7.7.6</ecNumber>
    </recommendedName>
</protein>
<accession>A0AAV5WLQ4</accession>
<dbReference type="Pfam" id="PF04998">
    <property type="entry name" value="RNA_pol_Rpb1_5"/>
    <property type="match status" value="1"/>
</dbReference>
<dbReference type="Gene3D" id="2.40.40.20">
    <property type="match status" value="1"/>
</dbReference>
<evidence type="ECO:0000256" key="1">
    <source>
        <dbReference type="ARBA" id="ARBA00004123"/>
    </source>
</evidence>
<dbReference type="InterPro" id="IPR007080">
    <property type="entry name" value="RNA_pol_Rpb1_1"/>
</dbReference>
<dbReference type="Pfam" id="PF04997">
    <property type="entry name" value="RNA_pol_Rpb1_1"/>
    <property type="match status" value="1"/>
</dbReference>
<evidence type="ECO:0000256" key="2">
    <source>
        <dbReference type="ARBA" id="ARBA00006460"/>
    </source>
</evidence>
<dbReference type="FunFam" id="1.10.274.100:FF:000008">
    <property type="entry name" value="DNA-directed RNA polymerase subunit"/>
    <property type="match status" value="1"/>
</dbReference>
<keyword evidence="11" id="KW-0539">Nucleus</keyword>
<comment type="subcellular location">
    <subcellularLocation>
        <location evidence="1">Nucleus</location>
    </subcellularLocation>
</comment>
<dbReference type="GO" id="GO:0003677">
    <property type="term" value="F:DNA binding"/>
    <property type="evidence" value="ECO:0007669"/>
    <property type="project" value="InterPro"/>
</dbReference>
<keyword evidence="6 14" id="KW-0548">Nucleotidyltransferase</keyword>
<dbReference type="GO" id="GO:0046872">
    <property type="term" value="F:metal ion binding"/>
    <property type="evidence" value="ECO:0007669"/>
    <property type="project" value="UniProtKB-KW"/>
</dbReference>
<evidence type="ECO:0000256" key="4">
    <source>
        <dbReference type="ARBA" id="ARBA00022478"/>
    </source>
</evidence>
<dbReference type="InterPro" id="IPR038120">
    <property type="entry name" value="Rpb1_funnel_sf"/>
</dbReference>
<dbReference type="InterPro" id="IPR007081">
    <property type="entry name" value="RNA_pol_Rpb1_5"/>
</dbReference>
<dbReference type="InterPro" id="IPR007083">
    <property type="entry name" value="RNA_pol_Rpb1_4"/>
</dbReference>
<comment type="catalytic activity">
    <reaction evidence="12 14">
        <text>RNA(n) + a ribonucleoside 5'-triphosphate = RNA(n+1) + diphosphate</text>
        <dbReference type="Rhea" id="RHEA:21248"/>
        <dbReference type="Rhea" id="RHEA-COMP:14527"/>
        <dbReference type="Rhea" id="RHEA-COMP:17342"/>
        <dbReference type="ChEBI" id="CHEBI:33019"/>
        <dbReference type="ChEBI" id="CHEBI:61557"/>
        <dbReference type="ChEBI" id="CHEBI:140395"/>
        <dbReference type="EC" id="2.7.7.6"/>
    </reaction>
</comment>
<dbReference type="InterPro" id="IPR035698">
    <property type="entry name" value="RNAP_III_Rpc1_C"/>
</dbReference>
<evidence type="ECO:0000256" key="10">
    <source>
        <dbReference type="ARBA" id="ARBA00023163"/>
    </source>
</evidence>
<proteinExistence type="inferred from homology"/>
<keyword evidence="17" id="KW-1185">Reference proteome</keyword>
<dbReference type="Gene3D" id="3.30.1490.180">
    <property type="entry name" value="RNA polymerase ii"/>
    <property type="match status" value="1"/>
</dbReference>
<evidence type="ECO:0000256" key="3">
    <source>
        <dbReference type="ARBA" id="ARBA00011206"/>
    </source>
</evidence>
<dbReference type="CDD" id="cd02736">
    <property type="entry name" value="RNAP_III_Rpc1_C"/>
    <property type="match status" value="1"/>
</dbReference>
<comment type="subunit">
    <text evidence="3">Component of the RNA polymerase III (Pol III) complex consisting of 17 subunits.</text>
</comment>
<dbReference type="FunFam" id="4.10.860.120:FF:000013">
    <property type="entry name" value="DNA-directed RNA polymerase subunit"/>
    <property type="match status" value="1"/>
</dbReference>
<dbReference type="Gene3D" id="1.10.150.390">
    <property type="match status" value="1"/>
</dbReference>
<dbReference type="GO" id="GO:0031981">
    <property type="term" value="C:nuclear lumen"/>
    <property type="evidence" value="ECO:0007669"/>
    <property type="project" value="UniProtKB-ARBA"/>
</dbReference>
<dbReference type="FunFam" id="2.40.40.20:FF:000019">
    <property type="entry name" value="DNA-directed RNA polymerase II subunit RPB1"/>
    <property type="match status" value="1"/>
</dbReference>
<dbReference type="Pfam" id="PF05000">
    <property type="entry name" value="RNA_pol_Rpb1_4"/>
    <property type="match status" value="1"/>
</dbReference>
<keyword evidence="4 14" id="KW-0240">DNA-directed RNA polymerase</keyword>
<gene>
    <name evidence="16" type="ORF">PFISCL1PPCAC_24199</name>
</gene>
<keyword evidence="5 14" id="KW-0808">Transferase</keyword>
<dbReference type="PANTHER" id="PTHR48446">
    <property type="entry name" value="DNA-DIRECTED RNA POLYMERASE SUBUNIT BETA' N-TERMINAL SECTION"/>
    <property type="match status" value="1"/>
</dbReference>
<dbReference type="Pfam" id="PF00623">
    <property type="entry name" value="RNA_pol_Rpb1_2"/>
    <property type="match status" value="1"/>
</dbReference>
<dbReference type="InterPro" id="IPR042102">
    <property type="entry name" value="RNA_pol_Rpb1_3_sf"/>
</dbReference>
<dbReference type="InterPro" id="IPR007066">
    <property type="entry name" value="RNA_pol_Rpb1_3"/>
</dbReference>
<dbReference type="EMBL" id="BTSY01000006">
    <property type="protein sequence ID" value="GMT32902.1"/>
    <property type="molecule type" value="Genomic_DNA"/>
</dbReference>
<dbReference type="NCBIfam" id="NF006336">
    <property type="entry name" value="PRK08566.1"/>
    <property type="match status" value="1"/>
</dbReference>
<name>A0AAV5WLQ4_9BILA</name>
<evidence type="ECO:0000256" key="14">
    <source>
        <dbReference type="RuleBase" id="RU004279"/>
    </source>
</evidence>
<evidence type="ECO:0000313" key="16">
    <source>
        <dbReference type="EMBL" id="GMT32902.1"/>
    </source>
</evidence>
<evidence type="ECO:0000256" key="11">
    <source>
        <dbReference type="ARBA" id="ARBA00023242"/>
    </source>
</evidence>
<dbReference type="FunFam" id="1.10.150.390:FF:000004">
    <property type="entry name" value="DNA-directed RNA polymerase subunit"/>
    <property type="match status" value="1"/>
</dbReference>
<evidence type="ECO:0000256" key="8">
    <source>
        <dbReference type="ARBA" id="ARBA00022833"/>
    </source>
</evidence>
<dbReference type="PANTHER" id="PTHR48446:SF1">
    <property type="entry name" value="DNA-DIRECTED RNA POLYMERASE SUBUNIT BETA' N-TERMINAL SECTION"/>
    <property type="match status" value="1"/>
</dbReference>
<dbReference type="Gene3D" id="4.10.860.120">
    <property type="entry name" value="RNA polymerase II, clamp domain"/>
    <property type="match status" value="1"/>
</dbReference>
<reference evidence="16" key="1">
    <citation type="submission" date="2023-10" db="EMBL/GenBank/DDBJ databases">
        <title>Genome assembly of Pristionchus species.</title>
        <authorList>
            <person name="Yoshida K."/>
            <person name="Sommer R.J."/>
        </authorList>
    </citation>
    <scope>NUCLEOTIDE SEQUENCE</scope>
    <source>
        <strain evidence="16">RS5133</strain>
    </source>
</reference>
<dbReference type="SMART" id="SM00663">
    <property type="entry name" value="RPOLA_N"/>
    <property type="match status" value="1"/>
</dbReference>
<evidence type="ECO:0000313" key="17">
    <source>
        <dbReference type="Proteomes" id="UP001432322"/>
    </source>
</evidence>
<dbReference type="InterPro" id="IPR044893">
    <property type="entry name" value="RNA_pol_Rpb1_clamp_domain"/>
</dbReference>
<dbReference type="Pfam" id="PF04983">
    <property type="entry name" value="RNA_pol_Rpb1_3"/>
    <property type="match status" value="1"/>
</dbReference>
<dbReference type="InterPro" id="IPR006592">
    <property type="entry name" value="RNA_pol_N"/>
</dbReference>
<dbReference type="GO" id="GO:0006351">
    <property type="term" value="P:DNA-templated transcription"/>
    <property type="evidence" value="ECO:0007669"/>
    <property type="project" value="InterPro"/>
</dbReference>
<dbReference type="GO" id="GO:0003899">
    <property type="term" value="F:DNA-directed RNA polymerase activity"/>
    <property type="evidence" value="ECO:0007669"/>
    <property type="project" value="UniProtKB-EC"/>
</dbReference>
<dbReference type="FunFam" id="3.30.1490.180:FF:000002">
    <property type="entry name" value="DNA-directed RNA polymerase subunit"/>
    <property type="match status" value="1"/>
</dbReference>
<comment type="similarity">
    <text evidence="2 14">Belongs to the RNA polymerase beta' chain family.</text>
</comment>
<dbReference type="InterPro" id="IPR000722">
    <property type="entry name" value="RNA_pol_asu"/>
</dbReference>